<feature type="region of interest" description="Disordered" evidence="1">
    <location>
        <begin position="1"/>
        <end position="107"/>
    </location>
</feature>
<evidence type="ECO:0000313" key="3">
    <source>
        <dbReference type="Proteomes" id="UP001302676"/>
    </source>
</evidence>
<sequence>MASYIHPLDRRRYIPLTPSPLNPNTFLDIELDIDDAQEQNEQPQRQHHSRRESNISSRRTKSHPGANPSSNRNAKSNPQTLAQRYAALASESPTQRLLRQKAAAAWR</sequence>
<evidence type="ECO:0000313" key="2">
    <source>
        <dbReference type="EMBL" id="KAK4142349.1"/>
    </source>
</evidence>
<name>A0AAN6V0B8_9PEZI</name>
<dbReference type="GeneID" id="87814259"/>
<protein>
    <submittedName>
        <fullName evidence="2">Uncharacterized protein</fullName>
    </submittedName>
</protein>
<feature type="compositionally biased region" description="Polar residues" evidence="1">
    <location>
        <begin position="67"/>
        <end position="82"/>
    </location>
</feature>
<gene>
    <name evidence="2" type="ORF">C8A04DRAFT_13270</name>
</gene>
<dbReference type="Proteomes" id="UP001302676">
    <property type="component" value="Unassembled WGS sequence"/>
</dbReference>
<dbReference type="AlphaFoldDB" id="A0AAN6V0B8"/>
<proteinExistence type="predicted"/>
<dbReference type="EMBL" id="MU853598">
    <property type="protein sequence ID" value="KAK4142349.1"/>
    <property type="molecule type" value="Genomic_DNA"/>
</dbReference>
<feature type="non-terminal residue" evidence="2">
    <location>
        <position position="107"/>
    </location>
</feature>
<organism evidence="2 3">
    <name type="scientific">Dichotomopilus funicola</name>
    <dbReference type="NCBI Taxonomy" id="1934379"/>
    <lineage>
        <taxon>Eukaryota</taxon>
        <taxon>Fungi</taxon>
        <taxon>Dikarya</taxon>
        <taxon>Ascomycota</taxon>
        <taxon>Pezizomycotina</taxon>
        <taxon>Sordariomycetes</taxon>
        <taxon>Sordariomycetidae</taxon>
        <taxon>Sordariales</taxon>
        <taxon>Chaetomiaceae</taxon>
        <taxon>Dichotomopilus</taxon>
    </lineage>
</organism>
<reference evidence="2" key="2">
    <citation type="submission" date="2023-05" db="EMBL/GenBank/DDBJ databases">
        <authorList>
            <consortium name="Lawrence Berkeley National Laboratory"/>
            <person name="Steindorff A."/>
            <person name="Hensen N."/>
            <person name="Bonometti L."/>
            <person name="Westerberg I."/>
            <person name="Brannstrom I.O."/>
            <person name="Guillou S."/>
            <person name="Cros-Aarteil S."/>
            <person name="Calhoun S."/>
            <person name="Haridas S."/>
            <person name="Kuo A."/>
            <person name="Mondo S."/>
            <person name="Pangilinan J."/>
            <person name="Riley R."/>
            <person name="Labutti K."/>
            <person name="Andreopoulos B."/>
            <person name="Lipzen A."/>
            <person name="Chen C."/>
            <person name="Yanf M."/>
            <person name="Daum C."/>
            <person name="Ng V."/>
            <person name="Clum A."/>
            <person name="Ohm R."/>
            <person name="Martin F."/>
            <person name="Silar P."/>
            <person name="Natvig D."/>
            <person name="Lalanne C."/>
            <person name="Gautier V."/>
            <person name="Ament-Velasquez S.L."/>
            <person name="Kruys A."/>
            <person name="Hutchinson M.I."/>
            <person name="Powell A.J."/>
            <person name="Barry K."/>
            <person name="Miller A.N."/>
            <person name="Grigoriev I.V."/>
            <person name="Debuchy R."/>
            <person name="Gladieux P."/>
            <person name="Thoren M.H."/>
            <person name="Johannesson H."/>
        </authorList>
    </citation>
    <scope>NUCLEOTIDE SEQUENCE</scope>
    <source>
        <strain evidence="2">CBS 141.50</strain>
    </source>
</reference>
<evidence type="ECO:0000256" key="1">
    <source>
        <dbReference type="SAM" id="MobiDB-lite"/>
    </source>
</evidence>
<reference evidence="2" key="1">
    <citation type="journal article" date="2023" name="Mol. Phylogenet. Evol.">
        <title>Genome-scale phylogeny and comparative genomics of the fungal order Sordariales.</title>
        <authorList>
            <person name="Hensen N."/>
            <person name="Bonometti L."/>
            <person name="Westerberg I."/>
            <person name="Brannstrom I.O."/>
            <person name="Guillou S."/>
            <person name="Cros-Aarteil S."/>
            <person name="Calhoun S."/>
            <person name="Haridas S."/>
            <person name="Kuo A."/>
            <person name="Mondo S."/>
            <person name="Pangilinan J."/>
            <person name="Riley R."/>
            <person name="LaButti K."/>
            <person name="Andreopoulos B."/>
            <person name="Lipzen A."/>
            <person name="Chen C."/>
            <person name="Yan M."/>
            <person name="Daum C."/>
            <person name="Ng V."/>
            <person name="Clum A."/>
            <person name="Steindorff A."/>
            <person name="Ohm R.A."/>
            <person name="Martin F."/>
            <person name="Silar P."/>
            <person name="Natvig D.O."/>
            <person name="Lalanne C."/>
            <person name="Gautier V."/>
            <person name="Ament-Velasquez S.L."/>
            <person name="Kruys A."/>
            <person name="Hutchinson M.I."/>
            <person name="Powell A.J."/>
            <person name="Barry K."/>
            <person name="Miller A.N."/>
            <person name="Grigoriev I.V."/>
            <person name="Debuchy R."/>
            <person name="Gladieux P."/>
            <person name="Hiltunen Thoren M."/>
            <person name="Johannesson H."/>
        </authorList>
    </citation>
    <scope>NUCLEOTIDE SEQUENCE</scope>
    <source>
        <strain evidence="2">CBS 141.50</strain>
    </source>
</reference>
<comment type="caution">
    <text evidence="2">The sequence shown here is derived from an EMBL/GenBank/DDBJ whole genome shotgun (WGS) entry which is preliminary data.</text>
</comment>
<dbReference type="RefSeq" id="XP_062635720.1">
    <property type="nucleotide sequence ID" value="XM_062777646.1"/>
</dbReference>
<keyword evidence="3" id="KW-1185">Reference proteome</keyword>
<accession>A0AAN6V0B8</accession>
<feature type="compositionally biased region" description="Acidic residues" evidence="1">
    <location>
        <begin position="29"/>
        <end position="38"/>
    </location>
</feature>